<evidence type="ECO:0000256" key="1">
    <source>
        <dbReference type="ARBA" id="ARBA00010579"/>
    </source>
</evidence>
<dbReference type="AlphaFoldDB" id="A0A4P9Z203"/>
<dbReference type="PANTHER" id="PTHR31654:SF0">
    <property type="entry name" value="SECRETED BETA-GLUCOSIDASE ADG3-RELATED"/>
    <property type="match status" value="1"/>
</dbReference>
<organism evidence="2 3">
    <name type="scientific">Syncephalis pseudoplumigaleata</name>
    <dbReference type="NCBI Taxonomy" id="1712513"/>
    <lineage>
        <taxon>Eukaryota</taxon>
        <taxon>Fungi</taxon>
        <taxon>Fungi incertae sedis</taxon>
        <taxon>Zoopagomycota</taxon>
        <taxon>Zoopagomycotina</taxon>
        <taxon>Zoopagomycetes</taxon>
        <taxon>Zoopagales</taxon>
        <taxon>Piptocephalidaceae</taxon>
        <taxon>Syncephalis</taxon>
    </lineage>
</organism>
<proteinExistence type="inferred from homology"/>
<dbReference type="Proteomes" id="UP000278143">
    <property type="component" value="Unassembled WGS sequence"/>
</dbReference>
<name>A0A4P9Z203_9FUNG</name>
<evidence type="ECO:0000313" key="2">
    <source>
        <dbReference type="EMBL" id="RKP26368.1"/>
    </source>
</evidence>
<dbReference type="PANTHER" id="PTHR31654">
    <property type="entry name" value="SECRETED BETA-GLUCOSIDASE ADG3-RELATED"/>
    <property type="match status" value="1"/>
</dbReference>
<sequence length="217" mass="23361">CKLPRDPLIVPITPGGKNQGWAMSVDQECKPGMYCPYACAPGYYSRQWNPQSTLKKNTMDGGLICKSDGSLTKPFPSQPYCVRGLANVSIVNKLGKSVSACQTVYPGNEEMLIPTVVAPGGKSVINVLPTSYWQKTSAQYYVNPAGTNANQCRWGKSSVPTGNWAPFVFGAGQGMGGITFISVRYNPDYERAGHSTAKAYGVRIECDDPSKCNGLPC</sequence>
<feature type="non-terminal residue" evidence="2">
    <location>
        <position position="1"/>
    </location>
</feature>
<comment type="similarity">
    <text evidence="1">Belongs to the SUN family.</text>
</comment>
<dbReference type="EMBL" id="KZ989443">
    <property type="protein sequence ID" value="RKP26368.1"/>
    <property type="molecule type" value="Genomic_DNA"/>
</dbReference>
<dbReference type="OrthoDB" id="5554151at2759"/>
<keyword evidence="3" id="KW-1185">Reference proteome</keyword>
<feature type="non-terminal residue" evidence="2">
    <location>
        <position position="217"/>
    </location>
</feature>
<dbReference type="InterPro" id="IPR053088">
    <property type="entry name" value="Beta-glucosidase/SUN-like"/>
</dbReference>
<dbReference type="InterPro" id="IPR005556">
    <property type="entry name" value="SUN"/>
</dbReference>
<reference evidence="3" key="1">
    <citation type="journal article" date="2018" name="Nat. Microbiol.">
        <title>Leveraging single-cell genomics to expand the fungal tree of life.</title>
        <authorList>
            <person name="Ahrendt S.R."/>
            <person name="Quandt C.A."/>
            <person name="Ciobanu D."/>
            <person name="Clum A."/>
            <person name="Salamov A."/>
            <person name="Andreopoulos B."/>
            <person name="Cheng J.F."/>
            <person name="Woyke T."/>
            <person name="Pelin A."/>
            <person name="Henrissat B."/>
            <person name="Reynolds N.K."/>
            <person name="Benny G.L."/>
            <person name="Smith M.E."/>
            <person name="James T.Y."/>
            <person name="Grigoriev I.V."/>
        </authorList>
    </citation>
    <scope>NUCLEOTIDE SEQUENCE [LARGE SCALE GENOMIC DNA]</scope>
    <source>
        <strain evidence="3">Benny S71-1</strain>
    </source>
</reference>
<dbReference type="Pfam" id="PF03856">
    <property type="entry name" value="SUN"/>
    <property type="match status" value="1"/>
</dbReference>
<accession>A0A4P9Z203</accession>
<gene>
    <name evidence="2" type="ORF">SYNPS1DRAFT_3184</name>
</gene>
<evidence type="ECO:0000313" key="3">
    <source>
        <dbReference type="Proteomes" id="UP000278143"/>
    </source>
</evidence>
<protein>
    <submittedName>
        <fullName evidence="2">Uncharacterized protein</fullName>
    </submittedName>
</protein>